<dbReference type="Gene3D" id="3.40.50.300">
    <property type="entry name" value="P-loop containing nucleotide triphosphate hydrolases"/>
    <property type="match status" value="1"/>
</dbReference>
<organism evidence="1 2">
    <name type="scientific">Thermomonas fusca</name>
    <dbReference type="NCBI Taxonomy" id="215690"/>
    <lineage>
        <taxon>Bacteria</taxon>
        <taxon>Pseudomonadati</taxon>
        <taxon>Pseudomonadota</taxon>
        <taxon>Gammaproteobacteria</taxon>
        <taxon>Lysobacterales</taxon>
        <taxon>Lysobacteraceae</taxon>
        <taxon>Thermomonas</taxon>
    </lineage>
</organism>
<evidence type="ECO:0000313" key="2">
    <source>
        <dbReference type="Proteomes" id="UP000308508"/>
    </source>
</evidence>
<protein>
    <recommendedName>
        <fullName evidence="3">UDP-N-acetylglucosamine kinase</fullName>
    </recommendedName>
</protein>
<keyword evidence="2" id="KW-1185">Reference proteome</keyword>
<dbReference type="InterPro" id="IPR027417">
    <property type="entry name" value="P-loop_NTPase"/>
</dbReference>
<name>A0A5R9PG23_9GAMM</name>
<evidence type="ECO:0000313" key="1">
    <source>
        <dbReference type="EMBL" id="TLX22471.1"/>
    </source>
</evidence>
<reference evidence="1 2" key="1">
    <citation type="submission" date="2019-04" db="EMBL/GenBank/DDBJ databases">
        <authorList>
            <person name="Grouzdev D.S."/>
            <person name="Nazina T.N."/>
        </authorList>
    </citation>
    <scope>NUCLEOTIDE SEQUENCE [LARGE SCALE GENOMIC DNA]</scope>
    <source>
        <strain evidence="1 2">SHC 3-19</strain>
    </source>
</reference>
<accession>A0A5R9PG23</accession>
<dbReference type="AlphaFoldDB" id="A0A5R9PG23"/>
<proteinExistence type="predicted"/>
<dbReference type="STRING" id="1123377.GCA_000423885_01874"/>
<dbReference type="Proteomes" id="UP000308508">
    <property type="component" value="Unassembled WGS sequence"/>
</dbReference>
<comment type="caution">
    <text evidence="1">The sequence shown here is derived from an EMBL/GenBank/DDBJ whole genome shotgun (WGS) entry which is preliminary data.</text>
</comment>
<dbReference type="RefSeq" id="WP_138346332.1">
    <property type="nucleotide sequence ID" value="NZ_SROY01000001.1"/>
</dbReference>
<dbReference type="PANTHER" id="PTHR39206:SF1">
    <property type="entry name" value="SLL8004 PROTEIN"/>
    <property type="match status" value="1"/>
</dbReference>
<dbReference type="SUPFAM" id="SSF52540">
    <property type="entry name" value="P-loop containing nucleoside triphosphate hydrolases"/>
    <property type="match status" value="1"/>
</dbReference>
<dbReference type="EMBL" id="SROY01000001">
    <property type="protein sequence ID" value="TLX22471.1"/>
    <property type="molecule type" value="Genomic_DNA"/>
</dbReference>
<dbReference type="PANTHER" id="PTHR39206">
    <property type="entry name" value="SLL8004 PROTEIN"/>
    <property type="match status" value="1"/>
</dbReference>
<dbReference type="Pfam" id="PF13671">
    <property type="entry name" value="AAA_33"/>
    <property type="match status" value="1"/>
</dbReference>
<evidence type="ECO:0008006" key="3">
    <source>
        <dbReference type="Google" id="ProtNLM"/>
    </source>
</evidence>
<gene>
    <name evidence="1" type="ORF">E5S66_00080</name>
</gene>
<sequence>MPAARPLLFVLAGVNGAGKSSIGGAALRHAGMDWFNPDTFTRQLMEATGSPLADANAAAWQEGLRRLEAAIADGRDYAFETTLGGNTIAAKLREAVQTHDVAMWFCGLDSPEHHVARVRYRVSRGGHDIPEAKIHERYIASQANLVALLPYLAQLQVYDNSLDAAAGAPLGDPRLLLQMEAARITWPADAGVLRQTPDWAKPILEAALRLQTRQP</sequence>